<dbReference type="InterPro" id="IPR011042">
    <property type="entry name" value="6-blade_b-propeller_TolB-like"/>
</dbReference>
<organism evidence="3 4">
    <name type="scientific">Sphingomonas crocodyli</name>
    <dbReference type="NCBI Taxonomy" id="1979270"/>
    <lineage>
        <taxon>Bacteria</taxon>
        <taxon>Pseudomonadati</taxon>
        <taxon>Pseudomonadota</taxon>
        <taxon>Alphaproteobacteria</taxon>
        <taxon>Sphingomonadales</taxon>
        <taxon>Sphingomonadaceae</taxon>
        <taxon>Sphingomonas</taxon>
    </lineage>
</organism>
<evidence type="ECO:0000313" key="3">
    <source>
        <dbReference type="EMBL" id="RVT94881.1"/>
    </source>
</evidence>
<dbReference type="Gene3D" id="2.60.40.60">
    <property type="entry name" value="Cadherins"/>
    <property type="match status" value="1"/>
</dbReference>
<dbReference type="RefSeq" id="WP_127744457.1">
    <property type="nucleotide sequence ID" value="NZ_SACN01000001.1"/>
</dbReference>
<evidence type="ECO:0000256" key="1">
    <source>
        <dbReference type="SAM" id="SignalP"/>
    </source>
</evidence>
<dbReference type="InterPro" id="IPR011041">
    <property type="entry name" value="Quinoprot_gluc/sorb_DH_b-prop"/>
</dbReference>
<reference evidence="3 4" key="1">
    <citation type="submission" date="2019-01" db="EMBL/GenBank/DDBJ databases">
        <authorList>
            <person name="Chen W.-M."/>
        </authorList>
    </citation>
    <scope>NUCLEOTIDE SEQUENCE [LARGE SCALE GENOMIC DNA]</scope>
    <source>
        <strain evidence="3 4">CCP-7</strain>
    </source>
</reference>
<dbReference type="CDD" id="cd11304">
    <property type="entry name" value="Cadherin_repeat"/>
    <property type="match status" value="1"/>
</dbReference>
<dbReference type="PROSITE" id="PS50268">
    <property type="entry name" value="CADHERIN_2"/>
    <property type="match status" value="1"/>
</dbReference>
<sequence>MLRPYLFRATSIIATALLLASCGGSDGGSGSGGGGGGSPANSAPVFTSPGTLSVVENATGTIYTATATDADNNPLSYSISGGLDRAAFQITAAGALSFAASPDFEAPADSDRNNVYQVEISVSDGVTSTALALTITVTNDPNDSFRTRRVATGLNGAVFLAPVPDNSGRVFVVQRTGFVRILTPSTGAVAGAPFIDVSSQISTDGERGLLGFATAPDFATSGTFYLYLTNPGGTIELRRYQTQAGNRDVGDVSSGDVILSIPHPTFSNHNGGWIGFDANNLLYVATGDGGGGGDPSGNAQNRNALLGKILRIDPRSDAFPADPNRDYTIPAGNPFAGGGGAGEVWALGLRNPFRNSFDPTTGNLYIADVGQDVIEEVNLMRPTDGGANFGWNRREGTQAYNGGTNDPTFTPPVTEYAHGTGELQGDSITGGYVYRGPITSLRGLYFFADFVRSRIWSIPVADLVPGQTAPSSRFTLRSLAPNAGTITQITSFGVDQTGNLYILSLSGDIFVIEPGS</sequence>
<keyword evidence="4" id="KW-1185">Reference proteome</keyword>
<dbReference type="InterPro" id="IPR015919">
    <property type="entry name" value="Cadherin-like_sf"/>
</dbReference>
<dbReference type="SUPFAM" id="SSF49313">
    <property type="entry name" value="Cadherin-like"/>
    <property type="match status" value="1"/>
</dbReference>
<accession>A0A437MB58</accession>
<comment type="caution">
    <text evidence="3">The sequence shown here is derived from an EMBL/GenBank/DDBJ whole genome shotgun (WGS) entry which is preliminary data.</text>
</comment>
<proteinExistence type="predicted"/>
<dbReference type="PROSITE" id="PS51257">
    <property type="entry name" value="PROKAR_LIPOPROTEIN"/>
    <property type="match status" value="1"/>
</dbReference>
<dbReference type="GO" id="GO:0016020">
    <property type="term" value="C:membrane"/>
    <property type="evidence" value="ECO:0007669"/>
    <property type="project" value="InterPro"/>
</dbReference>
<gene>
    <name evidence="3" type="ORF">EOD43_14050</name>
</gene>
<protein>
    <submittedName>
        <fullName evidence="3">Cadherin domain-containing protein</fullName>
    </submittedName>
</protein>
<feature type="domain" description="Cadherin" evidence="2">
    <location>
        <begin position="46"/>
        <end position="145"/>
    </location>
</feature>
<dbReference type="GO" id="GO:0007156">
    <property type="term" value="P:homophilic cell adhesion via plasma membrane adhesion molecules"/>
    <property type="evidence" value="ECO:0007669"/>
    <property type="project" value="InterPro"/>
</dbReference>
<feature type="chain" id="PRO_5019404604" evidence="1">
    <location>
        <begin position="21"/>
        <end position="516"/>
    </location>
</feature>
<dbReference type="GO" id="GO:0005509">
    <property type="term" value="F:calcium ion binding"/>
    <property type="evidence" value="ECO:0007669"/>
    <property type="project" value="InterPro"/>
</dbReference>
<dbReference type="AlphaFoldDB" id="A0A437MB58"/>
<dbReference type="PANTHER" id="PTHR19328:SF75">
    <property type="entry name" value="ALDOSE SUGAR DEHYDROGENASE YLII"/>
    <property type="match status" value="1"/>
</dbReference>
<dbReference type="SUPFAM" id="SSF50952">
    <property type="entry name" value="Soluble quinoprotein glucose dehydrogenase"/>
    <property type="match status" value="1"/>
</dbReference>
<dbReference type="PANTHER" id="PTHR19328">
    <property type="entry name" value="HEDGEHOG-INTERACTING PROTEIN"/>
    <property type="match status" value="1"/>
</dbReference>
<dbReference type="InterPro" id="IPR002126">
    <property type="entry name" value="Cadherin-like_dom"/>
</dbReference>
<dbReference type="Gene3D" id="2.120.10.30">
    <property type="entry name" value="TolB, C-terminal domain"/>
    <property type="match status" value="1"/>
</dbReference>
<dbReference type="Pfam" id="PF07995">
    <property type="entry name" value="GSDH"/>
    <property type="match status" value="1"/>
</dbReference>
<dbReference type="OrthoDB" id="9773411at2"/>
<evidence type="ECO:0000259" key="2">
    <source>
        <dbReference type="PROSITE" id="PS50268"/>
    </source>
</evidence>
<dbReference type="Proteomes" id="UP000282971">
    <property type="component" value="Unassembled WGS sequence"/>
</dbReference>
<dbReference type="InterPro" id="IPR012938">
    <property type="entry name" value="Glc/Sorbosone_DH"/>
</dbReference>
<name>A0A437MB58_9SPHN</name>
<evidence type="ECO:0000313" key="4">
    <source>
        <dbReference type="Proteomes" id="UP000282971"/>
    </source>
</evidence>
<feature type="signal peptide" evidence="1">
    <location>
        <begin position="1"/>
        <end position="20"/>
    </location>
</feature>
<dbReference type="EMBL" id="SACN01000001">
    <property type="protein sequence ID" value="RVT94881.1"/>
    <property type="molecule type" value="Genomic_DNA"/>
</dbReference>
<keyword evidence="1" id="KW-0732">Signal</keyword>